<feature type="non-terminal residue" evidence="1">
    <location>
        <position position="1"/>
    </location>
</feature>
<dbReference type="Proteomes" id="UP001295469">
    <property type="component" value="Chromosome C04"/>
</dbReference>
<proteinExistence type="predicted"/>
<evidence type="ECO:0000313" key="1">
    <source>
        <dbReference type="EMBL" id="CAF1860522.1"/>
    </source>
</evidence>
<organism evidence="1">
    <name type="scientific">Brassica napus</name>
    <name type="common">Rape</name>
    <dbReference type="NCBI Taxonomy" id="3708"/>
    <lineage>
        <taxon>Eukaryota</taxon>
        <taxon>Viridiplantae</taxon>
        <taxon>Streptophyta</taxon>
        <taxon>Embryophyta</taxon>
        <taxon>Tracheophyta</taxon>
        <taxon>Spermatophyta</taxon>
        <taxon>Magnoliopsida</taxon>
        <taxon>eudicotyledons</taxon>
        <taxon>Gunneridae</taxon>
        <taxon>Pentapetalae</taxon>
        <taxon>rosids</taxon>
        <taxon>malvids</taxon>
        <taxon>Brassicales</taxon>
        <taxon>Brassicaceae</taxon>
        <taxon>Brassiceae</taxon>
        <taxon>Brassica</taxon>
    </lineage>
</organism>
<sequence length="39" mass="4788">CLRWEQTTLEKERHGGWTVEKPSEFLLPRLERVVPEYFQ</sequence>
<dbReference type="AlphaFoldDB" id="A0A816JNM8"/>
<reference evidence="1" key="1">
    <citation type="submission" date="2021-01" db="EMBL/GenBank/DDBJ databases">
        <authorList>
            <consortium name="Genoscope - CEA"/>
            <person name="William W."/>
        </authorList>
    </citation>
    <scope>NUCLEOTIDE SEQUENCE</scope>
</reference>
<name>A0A816JNM8_BRANA</name>
<gene>
    <name evidence="1" type="ORF">DARMORV10_C04P51180.1</name>
</gene>
<dbReference type="EMBL" id="HG994368">
    <property type="protein sequence ID" value="CAF1860522.1"/>
    <property type="molecule type" value="Genomic_DNA"/>
</dbReference>
<accession>A0A816JNM8</accession>
<protein>
    <submittedName>
        <fullName evidence="1">(rape) hypothetical protein</fullName>
    </submittedName>
</protein>